<protein>
    <recommendedName>
        <fullName evidence="4">Cystatin domain-containing protein</fullName>
    </recommendedName>
</protein>
<dbReference type="Gene3D" id="3.10.450.10">
    <property type="match status" value="1"/>
</dbReference>
<dbReference type="PANTHER" id="PTHR46186">
    <property type="entry name" value="CYSTATIN"/>
    <property type="match status" value="1"/>
</dbReference>
<reference evidence="6" key="1">
    <citation type="submission" date="2022-10" db="EMBL/GenBank/DDBJ databases">
        <title>Genome assembly of Pristionchus species.</title>
        <authorList>
            <person name="Yoshida K."/>
            <person name="Sommer R.J."/>
        </authorList>
    </citation>
    <scope>NUCLEOTIDE SEQUENCE [LARGE SCALE GENOMIC DNA]</scope>
    <source>
        <strain evidence="6">RS5460</strain>
    </source>
</reference>
<dbReference type="InterPro" id="IPR046350">
    <property type="entry name" value="Cystatin_sf"/>
</dbReference>
<dbReference type="PANTHER" id="PTHR46186:SF2">
    <property type="entry name" value="CYSTATIN"/>
    <property type="match status" value="1"/>
</dbReference>
<dbReference type="Pfam" id="PF00031">
    <property type="entry name" value="Cystatin"/>
    <property type="match status" value="1"/>
</dbReference>
<proteinExistence type="inferred from homology"/>
<comment type="caution">
    <text evidence="5">The sequence shown here is derived from an EMBL/GenBank/DDBJ whole genome shotgun (WGS) entry which is preliminary data.</text>
</comment>
<gene>
    <name evidence="5" type="ORF">PMAYCL1PPCAC_19713</name>
</gene>
<evidence type="ECO:0000256" key="1">
    <source>
        <dbReference type="ARBA" id="ARBA00009403"/>
    </source>
</evidence>
<organism evidence="5 6">
    <name type="scientific">Pristionchus mayeri</name>
    <dbReference type="NCBI Taxonomy" id="1317129"/>
    <lineage>
        <taxon>Eukaryota</taxon>
        <taxon>Metazoa</taxon>
        <taxon>Ecdysozoa</taxon>
        <taxon>Nematoda</taxon>
        <taxon>Chromadorea</taxon>
        <taxon>Rhabditida</taxon>
        <taxon>Rhabditina</taxon>
        <taxon>Diplogasteromorpha</taxon>
        <taxon>Diplogasteroidea</taxon>
        <taxon>Neodiplogasteridae</taxon>
        <taxon>Pristionchus</taxon>
    </lineage>
</organism>
<feature type="non-terminal residue" evidence="5">
    <location>
        <position position="1"/>
    </location>
</feature>
<evidence type="ECO:0000256" key="2">
    <source>
        <dbReference type="ARBA" id="ARBA00022690"/>
    </source>
</evidence>
<feature type="domain" description="Cystatin" evidence="4">
    <location>
        <begin position="3"/>
        <end position="91"/>
    </location>
</feature>
<dbReference type="AlphaFoldDB" id="A0AAN5CRP8"/>
<comment type="similarity">
    <text evidence="1">Belongs to the cystatin family.</text>
</comment>
<dbReference type="GO" id="GO:0004869">
    <property type="term" value="F:cysteine-type endopeptidase inhibitor activity"/>
    <property type="evidence" value="ECO:0007669"/>
    <property type="project" value="UniProtKB-KW"/>
</dbReference>
<evidence type="ECO:0000256" key="3">
    <source>
        <dbReference type="ARBA" id="ARBA00022704"/>
    </source>
</evidence>
<dbReference type="SUPFAM" id="SSF54403">
    <property type="entry name" value="Cystatin/monellin"/>
    <property type="match status" value="1"/>
</dbReference>
<dbReference type="InterPro" id="IPR000010">
    <property type="entry name" value="Cystatin_dom"/>
</dbReference>
<dbReference type="SMART" id="SM00043">
    <property type="entry name" value="CY"/>
    <property type="match status" value="1"/>
</dbReference>
<evidence type="ECO:0000259" key="4">
    <source>
        <dbReference type="SMART" id="SM00043"/>
    </source>
</evidence>
<keyword evidence="3" id="KW-0789">Thiol protease inhibitor</keyword>
<dbReference type="GO" id="GO:0005737">
    <property type="term" value="C:cytoplasm"/>
    <property type="evidence" value="ECO:0007669"/>
    <property type="project" value="TreeGrafter"/>
</dbReference>
<dbReference type="EMBL" id="BTRK01000004">
    <property type="protein sequence ID" value="GMR49518.1"/>
    <property type="molecule type" value="Genomic_DNA"/>
</dbReference>
<dbReference type="GO" id="GO:0031982">
    <property type="term" value="C:vesicle"/>
    <property type="evidence" value="ECO:0007669"/>
    <property type="project" value="TreeGrafter"/>
</dbReference>
<evidence type="ECO:0000313" key="6">
    <source>
        <dbReference type="Proteomes" id="UP001328107"/>
    </source>
</evidence>
<dbReference type="Proteomes" id="UP001328107">
    <property type="component" value="Unassembled WGS sequence"/>
</dbReference>
<evidence type="ECO:0000313" key="5">
    <source>
        <dbReference type="EMBL" id="GMR49518.1"/>
    </source>
</evidence>
<dbReference type="CDD" id="cd00042">
    <property type="entry name" value="CY"/>
    <property type="match status" value="1"/>
</dbReference>
<keyword evidence="6" id="KW-1185">Reference proteome</keyword>
<accession>A0AAN5CRP8</accession>
<dbReference type="GO" id="GO:0005615">
    <property type="term" value="C:extracellular space"/>
    <property type="evidence" value="ECO:0007669"/>
    <property type="project" value="TreeGrafter"/>
</dbReference>
<sequence length="94" mass="10708">QKKIWDGIEKINAASNSPNYLVPVKVLSATSQIVSGTKYTWEVEMAETDCKKANSKFDKKKCVPSANAAHSTYRVTLWSQPWLKHYEYNAEKIN</sequence>
<name>A0AAN5CRP8_9BILA</name>
<keyword evidence="2" id="KW-0646">Protease inhibitor</keyword>